<comment type="caution">
    <text evidence="1">The sequence shown here is derived from an EMBL/GenBank/DDBJ whole genome shotgun (WGS) entry which is preliminary data.</text>
</comment>
<evidence type="ECO:0000313" key="2">
    <source>
        <dbReference type="Proteomes" id="UP001085076"/>
    </source>
</evidence>
<proteinExistence type="predicted"/>
<name>A0A9D5BWP5_9LILI</name>
<protein>
    <submittedName>
        <fullName evidence="1">Uncharacterized protein</fullName>
    </submittedName>
</protein>
<accession>A0A9D5BWP5</accession>
<sequence length="74" mass="8478">MSKTSNKTIKIHYEVGSRRLVLRAACLGWRVASVSGRFLLNKTINVFICVDRFDVYRQDNLDRQVIKAISDSFG</sequence>
<dbReference type="Proteomes" id="UP001085076">
    <property type="component" value="Miscellaneous, Linkage group lg10"/>
</dbReference>
<dbReference type="EMBL" id="JAGGNH010000010">
    <property type="protein sequence ID" value="KAJ0962151.1"/>
    <property type="molecule type" value="Genomic_DNA"/>
</dbReference>
<dbReference type="AlphaFoldDB" id="A0A9D5BWP5"/>
<keyword evidence="2" id="KW-1185">Reference proteome</keyword>
<organism evidence="1 2">
    <name type="scientific">Dioscorea zingiberensis</name>
    <dbReference type="NCBI Taxonomy" id="325984"/>
    <lineage>
        <taxon>Eukaryota</taxon>
        <taxon>Viridiplantae</taxon>
        <taxon>Streptophyta</taxon>
        <taxon>Embryophyta</taxon>
        <taxon>Tracheophyta</taxon>
        <taxon>Spermatophyta</taxon>
        <taxon>Magnoliopsida</taxon>
        <taxon>Liliopsida</taxon>
        <taxon>Dioscoreales</taxon>
        <taxon>Dioscoreaceae</taxon>
        <taxon>Dioscorea</taxon>
    </lineage>
</organism>
<reference evidence="1" key="1">
    <citation type="submission" date="2021-03" db="EMBL/GenBank/DDBJ databases">
        <authorList>
            <person name="Li Z."/>
            <person name="Yang C."/>
        </authorList>
    </citation>
    <scope>NUCLEOTIDE SEQUENCE</scope>
    <source>
        <strain evidence="1">Dzin_1.0</strain>
        <tissue evidence="1">Leaf</tissue>
    </source>
</reference>
<evidence type="ECO:0000313" key="1">
    <source>
        <dbReference type="EMBL" id="KAJ0962151.1"/>
    </source>
</evidence>
<gene>
    <name evidence="1" type="ORF">J5N97_029979</name>
</gene>
<dbReference type="OrthoDB" id="8954335at2759"/>
<reference evidence="1" key="2">
    <citation type="journal article" date="2022" name="Hortic Res">
        <title>The genome of Dioscorea zingiberensis sheds light on the biosynthesis, origin and evolution of the medicinally important diosgenin saponins.</title>
        <authorList>
            <person name="Li Y."/>
            <person name="Tan C."/>
            <person name="Li Z."/>
            <person name="Guo J."/>
            <person name="Li S."/>
            <person name="Chen X."/>
            <person name="Wang C."/>
            <person name="Dai X."/>
            <person name="Yang H."/>
            <person name="Song W."/>
            <person name="Hou L."/>
            <person name="Xu J."/>
            <person name="Tong Z."/>
            <person name="Xu A."/>
            <person name="Yuan X."/>
            <person name="Wang W."/>
            <person name="Yang Q."/>
            <person name="Chen L."/>
            <person name="Sun Z."/>
            <person name="Wang K."/>
            <person name="Pan B."/>
            <person name="Chen J."/>
            <person name="Bao Y."/>
            <person name="Liu F."/>
            <person name="Qi X."/>
            <person name="Gang D.R."/>
            <person name="Wen J."/>
            <person name="Li J."/>
        </authorList>
    </citation>
    <scope>NUCLEOTIDE SEQUENCE</scope>
    <source>
        <strain evidence="1">Dzin_1.0</strain>
    </source>
</reference>